<dbReference type="AlphaFoldDB" id="A0A0D2LXJ0"/>
<reference evidence="2 3" key="1">
    <citation type="journal article" date="2013" name="BMC Genomics">
        <title>Reconstruction of the lipid metabolism for the microalga Monoraphidium neglectum from its genome sequence reveals characteristics suitable for biofuel production.</title>
        <authorList>
            <person name="Bogen C."/>
            <person name="Al-Dilaimi A."/>
            <person name="Albersmeier A."/>
            <person name="Wichmann J."/>
            <person name="Grundmann M."/>
            <person name="Rupp O."/>
            <person name="Lauersen K.J."/>
            <person name="Blifernez-Klassen O."/>
            <person name="Kalinowski J."/>
            <person name="Goesmann A."/>
            <person name="Mussgnug J.H."/>
            <person name="Kruse O."/>
        </authorList>
    </citation>
    <scope>NUCLEOTIDE SEQUENCE [LARGE SCALE GENOMIC DNA]</scope>
    <source>
        <strain evidence="2 3">SAG 48.87</strain>
    </source>
</reference>
<dbReference type="EMBL" id="KK104259">
    <property type="protein sequence ID" value="KIY94191.1"/>
    <property type="molecule type" value="Genomic_DNA"/>
</dbReference>
<dbReference type="KEGG" id="mng:MNEG_13771"/>
<keyword evidence="1" id="KW-0472">Membrane</keyword>
<keyword evidence="3" id="KW-1185">Reference proteome</keyword>
<keyword evidence="1" id="KW-0812">Transmembrane</keyword>
<evidence type="ECO:0000256" key="1">
    <source>
        <dbReference type="SAM" id="Phobius"/>
    </source>
</evidence>
<proteinExistence type="predicted"/>
<dbReference type="Proteomes" id="UP000054498">
    <property type="component" value="Unassembled WGS sequence"/>
</dbReference>
<evidence type="ECO:0000313" key="3">
    <source>
        <dbReference type="Proteomes" id="UP000054498"/>
    </source>
</evidence>
<sequence length="143" mass="15849">MLSRKVTAAAPARLSTWRVSAPSCRAAPRPRRQPVLVAALHGHKRDEEEGVASQETFFLVTNLLMAAIIIGSGARFYVTALEVRGDLKELRANFDRLGAKIDKNFDRLGAIFDSLGAKIDEKFDALMQQEQQAAARRRDAARE</sequence>
<accession>A0A0D2LXJ0</accession>
<protein>
    <submittedName>
        <fullName evidence="2">Uncharacterized protein</fullName>
    </submittedName>
</protein>
<dbReference type="GeneID" id="25731267"/>
<organism evidence="2 3">
    <name type="scientific">Monoraphidium neglectum</name>
    <dbReference type="NCBI Taxonomy" id="145388"/>
    <lineage>
        <taxon>Eukaryota</taxon>
        <taxon>Viridiplantae</taxon>
        <taxon>Chlorophyta</taxon>
        <taxon>core chlorophytes</taxon>
        <taxon>Chlorophyceae</taxon>
        <taxon>CS clade</taxon>
        <taxon>Sphaeropleales</taxon>
        <taxon>Selenastraceae</taxon>
        <taxon>Monoraphidium</taxon>
    </lineage>
</organism>
<evidence type="ECO:0000313" key="2">
    <source>
        <dbReference type="EMBL" id="KIY94191.1"/>
    </source>
</evidence>
<dbReference type="RefSeq" id="XP_013893211.1">
    <property type="nucleotide sequence ID" value="XM_014037757.1"/>
</dbReference>
<name>A0A0D2LXJ0_9CHLO</name>
<feature type="transmembrane region" description="Helical" evidence="1">
    <location>
        <begin position="57"/>
        <end position="78"/>
    </location>
</feature>
<keyword evidence="1" id="KW-1133">Transmembrane helix</keyword>
<gene>
    <name evidence="2" type="ORF">MNEG_13771</name>
</gene>